<reference evidence="2" key="2">
    <citation type="submission" date="2021-02" db="EMBL/GenBank/DDBJ databases">
        <authorList>
            <person name="Kimball J.A."/>
            <person name="Haas M.W."/>
            <person name="Macchietto M."/>
            <person name="Kono T."/>
            <person name="Duquette J."/>
            <person name="Shao M."/>
        </authorList>
    </citation>
    <scope>NUCLEOTIDE SEQUENCE</scope>
    <source>
        <tissue evidence="2">Fresh leaf tissue</tissue>
    </source>
</reference>
<dbReference type="Proteomes" id="UP000729402">
    <property type="component" value="Unassembled WGS sequence"/>
</dbReference>
<dbReference type="AlphaFoldDB" id="A0A8J5WXD1"/>
<evidence type="ECO:0000313" key="2">
    <source>
        <dbReference type="EMBL" id="KAG8096679.1"/>
    </source>
</evidence>
<evidence type="ECO:0000256" key="1">
    <source>
        <dbReference type="SAM" id="MobiDB-lite"/>
    </source>
</evidence>
<feature type="compositionally biased region" description="Low complexity" evidence="1">
    <location>
        <begin position="15"/>
        <end position="24"/>
    </location>
</feature>
<keyword evidence="3" id="KW-1185">Reference proteome</keyword>
<organism evidence="2 3">
    <name type="scientific">Zizania palustris</name>
    <name type="common">Northern wild rice</name>
    <dbReference type="NCBI Taxonomy" id="103762"/>
    <lineage>
        <taxon>Eukaryota</taxon>
        <taxon>Viridiplantae</taxon>
        <taxon>Streptophyta</taxon>
        <taxon>Embryophyta</taxon>
        <taxon>Tracheophyta</taxon>
        <taxon>Spermatophyta</taxon>
        <taxon>Magnoliopsida</taxon>
        <taxon>Liliopsida</taxon>
        <taxon>Poales</taxon>
        <taxon>Poaceae</taxon>
        <taxon>BOP clade</taxon>
        <taxon>Oryzoideae</taxon>
        <taxon>Oryzeae</taxon>
        <taxon>Zizaniinae</taxon>
        <taxon>Zizania</taxon>
    </lineage>
</organism>
<protein>
    <submittedName>
        <fullName evidence="2">Uncharacterized protein</fullName>
    </submittedName>
</protein>
<sequence>MHFVHEEIPDPTAPMAEAASAAASGVSSESSMEVLLAMPPIPPSPPSPLPTEGAGINDIILPIHLPVRHASPPEAAEVMLPPQRERLPIKFVYSRRPKILATVEPVLAHSPAQAVQGIKSSVRKSKAPLSDKELRRSLRLKIKSLGFKRRPSSEAGSSLPTQPSIEDFINISRSDSVLPSLSIPQIQHTAYFLCGIPASKVSSARLLASDSDDPAPAPVVGAALGVASPPRTPQVPLPQNQNDDATI</sequence>
<proteinExistence type="predicted"/>
<feature type="region of interest" description="Disordered" evidence="1">
    <location>
        <begin position="208"/>
        <end position="247"/>
    </location>
</feature>
<feature type="region of interest" description="Disordered" evidence="1">
    <location>
        <begin position="1"/>
        <end position="24"/>
    </location>
</feature>
<reference evidence="2" key="1">
    <citation type="journal article" date="2021" name="bioRxiv">
        <title>Whole Genome Assembly and Annotation of Northern Wild Rice, Zizania palustris L., Supports a Whole Genome Duplication in the Zizania Genus.</title>
        <authorList>
            <person name="Haas M."/>
            <person name="Kono T."/>
            <person name="Macchietto M."/>
            <person name="Millas R."/>
            <person name="McGilp L."/>
            <person name="Shao M."/>
            <person name="Duquette J."/>
            <person name="Hirsch C.N."/>
            <person name="Kimball J."/>
        </authorList>
    </citation>
    <scope>NUCLEOTIDE SEQUENCE</scope>
    <source>
        <tissue evidence="2">Fresh leaf tissue</tissue>
    </source>
</reference>
<evidence type="ECO:0000313" key="3">
    <source>
        <dbReference type="Proteomes" id="UP000729402"/>
    </source>
</evidence>
<accession>A0A8J5WXD1</accession>
<gene>
    <name evidence="2" type="ORF">GUJ93_ZPchr0013g34339</name>
</gene>
<name>A0A8J5WXD1_ZIZPA</name>
<feature type="compositionally biased region" description="Polar residues" evidence="1">
    <location>
        <begin position="237"/>
        <end position="247"/>
    </location>
</feature>
<feature type="compositionally biased region" description="Low complexity" evidence="1">
    <location>
        <begin position="218"/>
        <end position="229"/>
    </location>
</feature>
<dbReference type="EMBL" id="JAAALK010000079">
    <property type="protein sequence ID" value="KAG8096679.1"/>
    <property type="molecule type" value="Genomic_DNA"/>
</dbReference>
<comment type="caution">
    <text evidence="2">The sequence shown here is derived from an EMBL/GenBank/DDBJ whole genome shotgun (WGS) entry which is preliminary data.</text>
</comment>